<dbReference type="Proteomes" id="UP000281553">
    <property type="component" value="Unassembled WGS sequence"/>
</dbReference>
<evidence type="ECO:0000313" key="2">
    <source>
        <dbReference type="EMBL" id="VDN14771.1"/>
    </source>
</evidence>
<dbReference type="EMBL" id="UYRU01060328">
    <property type="protein sequence ID" value="VDN14771.1"/>
    <property type="molecule type" value="Genomic_DNA"/>
</dbReference>
<accession>A0A3P7M9Y1</accession>
<gene>
    <name evidence="2" type="ORF">DILT_LOCUS10602</name>
</gene>
<feature type="chain" id="PRO_5018216457" evidence="1">
    <location>
        <begin position="27"/>
        <end position="191"/>
    </location>
</feature>
<organism evidence="2 3">
    <name type="scientific">Dibothriocephalus latus</name>
    <name type="common">Fish tapeworm</name>
    <name type="synonym">Diphyllobothrium latum</name>
    <dbReference type="NCBI Taxonomy" id="60516"/>
    <lineage>
        <taxon>Eukaryota</taxon>
        <taxon>Metazoa</taxon>
        <taxon>Spiralia</taxon>
        <taxon>Lophotrochozoa</taxon>
        <taxon>Platyhelminthes</taxon>
        <taxon>Cestoda</taxon>
        <taxon>Eucestoda</taxon>
        <taxon>Diphyllobothriidea</taxon>
        <taxon>Diphyllobothriidae</taxon>
        <taxon>Dibothriocephalus</taxon>
    </lineage>
</organism>
<dbReference type="AlphaFoldDB" id="A0A3P7M9Y1"/>
<keyword evidence="1" id="KW-0732">Signal</keyword>
<proteinExistence type="predicted"/>
<keyword evidence="3" id="KW-1185">Reference proteome</keyword>
<evidence type="ECO:0000313" key="3">
    <source>
        <dbReference type="Proteomes" id="UP000281553"/>
    </source>
</evidence>
<reference evidence="2 3" key="1">
    <citation type="submission" date="2018-11" db="EMBL/GenBank/DDBJ databases">
        <authorList>
            <consortium name="Pathogen Informatics"/>
        </authorList>
    </citation>
    <scope>NUCLEOTIDE SEQUENCE [LARGE SCALE GENOMIC DNA]</scope>
</reference>
<feature type="signal peptide" evidence="1">
    <location>
        <begin position="1"/>
        <end position="26"/>
    </location>
</feature>
<dbReference type="OrthoDB" id="6282265at2759"/>
<protein>
    <submittedName>
        <fullName evidence="2">Uncharacterized protein</fullName>
    </submittedName>
</protein>
<name>A0A3P7M9Y1_DIBLA</name>
<sequence length="191" mass="21752">MCGPILGVWFVYCLFTSTCLPCDVSGFTPFRSPVINANHFVFALPPSIRLPDDTFYDGGRIIYSIKPLKDVTEQGLTKEEPIPDQLERDDLVLKYVIKQVGRVSARTLLDYVSDRNACTFQIPQDSINMVDCILKNVNKSNYVLLGRTAAYIKEPQKTVGHKLFWIYRGFLASCRPQWKVRLNIDMVSPLL</sequence>
<evidence type="ECO:0000256" key="1">
    <source>
        <dbReference type="SAM" id="SignalP"/>
    </source>
</evidence>